<accession>A0A9Y3QS15</accession>
<dbReference type="Gene3D" id="2.30.30.140">
    <property type="match status" value="1"/>
</dbReference>
<sequence length="676" mass="75252">MAPHQLAVTLRSAPSMISQKVQLTYQLFLLENARNKLEQDLRNFTIKAYKDVQGYLNSSCPRSLFSDLSKALDVKCQTVAKLSASLKDLTADPQVCLLPKVKNGVSGNQIQQLGIKEIQITDVFKFGPMLKNSLMASSIAKAIQVLGATVSLQQLQRFLTSKPAAGYQDNMICRRSSSLTSTVLTSSCDFKVEEKQVDFEEKSQVDAGIFPPVTDESRDRSAERPQILLPPLKAVFPELSNPKPMNTTPLLHWGCEDDVKVQHQKQTSSQLLHFLRAKVKNMGSLEVTAMEWAKRAYSSDLQQPVSPTITPQKDQFSHVVTDLVEVLAPKTLNAKFETRAPVFRVKKAESSGSLIYSCVIATQTELWDIGDIFAEVVERVSDPGPLGSEDCQNITTQPEIVGVNIHWKPKSPKCAEPERDNSSDGAKMATTNSLKIPDFQIRRFEETEVVVSHIVSPSNFYIQQADSHEKLQAFATDWKASSSNAEQNCIPDIGTVVMGWVAEREQWCRSQVIKICGVSRDGAGTETSIKVEVKRLDYGDTACLSLSNIKELTPEMATIPLQAVQVSLANVMPVNGRDWSEEAVGWFKATVHNRTLYARLYPQEGKVTVELFMEKGKLGAMRRGASLSLRLAQNGHAIHSKLKKTSLIKRNSVQLKAQKQDSDWEKYLISCYTQRK</sequence>
<dbReference type="RefSeq" id="XP_005719756.1">
    <property type="nucleotide sequence ID" value="XM_005719699.1"/>
</dbReference>
<dbReference type="GeneID" id="102199687"/>
<dbReference type="PROSITE" id="PS50304">
    <property type="entry name" value="TUDOR"/>
    <property type="match status" value="1"/>
</dbReference>
<feature type="region of interest" description="Disordered" evidence="1">
    <location>
        <begin position="410"/>
        <end position="429"/>
    </location>
</feature>
<name>A0A9Y3QS15_9CICH</name>
<dbReference type="Proteomes" id="UP000695023">
    <property type="component" value="Unplaced"/>
</dbReference>
<gene>
    <name evidence="4" type="primary">LOC102199687</name>
</gene>
<organism evidence="3 4">
    <name type="scientific">Pundamilia nyererei</name>
    <dbReference type="NCBI Taxonomy" id="303518"/>
    <lineage>
        <taxon>Eukaryota</taxon>
        <taxon>Metazoa</taxon>
        <taxon>Chordata</taxon>
        <taxon>Craniata</taxon>
        <taxon>Vertebrata</taxon>
        <taxon>Euteleostomi</taxon>
        <taxon>Actinopterygii</taxon>
        <taxon>Neopterygii</taxon>
        <taxon>Teleostei</taxon>
        <taxon>Neoteleostei</taxon>
        <taxon>Acanthomorphata</taxon>
        <taxon>Ovalentaria</taxon>
        <taxon>Cichlomorphae</taxon>
        <taxon>Cichliformes</taxon>
        <taxon>Cichlidae</taxon>
        <taxon>African cichlids</taxon>
        <taxon>Pseudocrenilabrinae</taxon>
        <taxon>Haplochromini</taxon>
        <taxon>Pundamilia</taxon>
    </lineage>
</organism>
<dbReference type="Gene3D" id="2.40.50.90">
    <property type="match status" value="1"/>
</dbReference>
<evidence type="ECO:0000256" key="1">
    <source>
        <dbReference type="SAM" id="MobiDB-lite"/>
    </source>
</evidence>
<dbReference type="Pfam" id="PF00567">
    <property type="entry name" value="TUDOR"/>
    <property type="match status" value="1"/>
</dbReference>
<dbReference type="InterPro" id="IPR002999">
    <property type="entry name" value="Tudor"/>
</dbReference>
<evidence type="ECO:0000313" key="4">
    <source>
        <dbReference type="RefSeq" id="XP_005719756.1"/>
    </source>
</evidence>
<dbReference type="InterPro" id="IPR050621">
    <property type="entry name" value="Tudor_domain_containing"/>
</dbReference>
<dbReference type="SUPFAM" id="SSF63748">
    <property type="entry name" value="Tudor/PWWP/MBT"/>
    <property type="match status" value="1"/>
</dbReference>
<evidence type="ECO:0000259" key="2">
    <source>
        <dbReference type="PROSITE" id="PS50304"/>
    </source>
</evidence>
<proteinExistence type="predicted"/>
<dbReference type="PANTHER" id="PTHR22948">
    <property type="entry name" value="TUDOR DOMAIN CONTAINING PROTEIN"/>
    <property type="match status" value="1"/>
</dbReference>
<feature type="compositionally biased region" description="Basic and acidic residues" evidence="1">
    <location>
        <begin position="413"/>
        <end position="422"/>
    </location>
</feature>
<reference evidence="4" key="1">
    <citation type="submission" date="2025-08" db="UniProtKB">
        <authorList>
            <consortium name="RefSeq"/>
        </authorList>
    </citation>
    <scope>IDENTIFICATION</scope>
</reference>
<dbReference type="PANTHER" id="PTHR22948:SF72">
    <property type="entry name" value="TUDOR DOMAIN-CONTAINING PROTEIN"/>
    <property type="match status" value="1"/>
</dbReference>
<protein>
    <submittedName>
        <fullName evidence="4">Uncharacterized protein LOC102199687</fullName>
    </submittedName>
</protein>
<feature type="domain" description="Tudor" evidence="2">
    <location>
        <begin position="490"/>
        <end position="559"/>
    </location>
</feature>
<keyword evidence="3" id="KW-1185">Reference proteome</keyword>
<evidence type="ECO:0000313" key="3">
    <source>
        <dbReference type="Proteomes" id="UP000695023"/>
    </source>
</evidence>
<dbReference type="AlphaFoldDB" id="A0A9Y3QS15"/>
<dbReference type="InterPro" id="IPR035437">
    <property type="entry name" value="SNase_OB-fold_sf"/>
</dbReference>